<name>A0A1B1NGM6_9MICO</name>
<protein>
    <submittedName>
        <fullName evidence="1">Uncharacterized protein</fullName>
    </submittedName>
</protein>
<dbReference type="Proteomes" id="UP000092482">
    <property type="component" value="Chromosome"/>
</dbReference>
<gene>
    <name evidence="1" type="ORF">SGUI_3190</name>
</gene>
<dbReference type="AlphaFoldDB" id="A0A1B1NGM6"/>
<evidence type="ECO:0000313" key="2">
    <source>
        <dbReference type="Proteomes" id="UP000092482"/>
    </source>
</evidence>
<dbReference type="KEGG" id="serj:SGUI_3190"/>
<dbReference type="EMBL" id="CP014989">
    <property type="protein sequence ID" value="ANS80586.1"/>
    <property type="molecule type" value="Genomic_DNA"/>
</dbReference>
<sequence length="83" mass="8976">MIGGLSKADYSFTLNKGGEYQVHVGCGGTPKKWAVNAKSSYVKGTKNNFKCNDIHPALAAAGKILRWKVDLTQGVAYKTCKKI</sequence>
<accession>A0A1B1NGM6</accession>
<evidence type="ECO:0000313" key="1">
    <source>
        <dbReference type="EMBL" id="ANS80586.1"/>
    </source>
</evidence>
<reference evidence="1 2" key="1">
    <citation type="submission" date="2016-03" db="EMBL/GenBank/DDBJ databases">
        <title>Shallow-sea hydrothermal system.</title>
        <authorList>
            <person name="Tang K."/>
        </authorList>
    </citation>
    <scope>NUCLEOTIDE SEQUENCE [LARGE SCALE GENOMIC DNA]</scope>
    <source>
        <strain evidence="1 2">JLT9</strain>
    </source>
</reference>
<proteinExistence type="predicted"/>
<keyword evidence="2" id="KW-1185">Reference proteome</keyword>
<organism evidence="1 2">
    <name type="scientific">Serinicoccus hydrothermalis</name>
    <dbReference type="NCBI Taxonomy" id="1758689"/>
    <lineage>
        <taxon>Bacteria</taxon>
        <taxon>Bacillati</taxon>
        <taxon>Actinomycetota</taxon>
        <taxon>Actinomycetes</taxon>
        <taxon>Micrococcales</taxon>
        <taxon>Ornithinimicrobiaceae</taxon>
        <taxon>Serinicoccus</taxon>
    </lineage>
</organism>